<reference evidence="2" key="2">
    <citation type="submission" date="2021-05" db="EMBL/GenBank/DDBJ databases">
        <title>First report of NDM-5 and VEB-6 producing Proteus mirabilis isolated from blood of a sepsis patient in Kolkata, India.</title>
        <authorList>
            <person name="Halder G."/>
            <person name="Chaudhuri B."/>
            <person name="Dutta S."/>
        </authorList>
    </citation>
    <scope>NUCLEOTIDE SEQUENCE [LARGE SCALE GENOMIC DNA]</scope>
    <source>
        <strain evidence="2">7049</strain>
    </source>
</reference>
<dbReference type="Proteomes" id="UP000254191">
    <property type="component" value="Unassembled WGS sequence"/>
</dbReference>
<name>A0A2X2DLG7_PROMI</name>
<dbReference type="RefSeq" id="WP_004246206.1">
    <property type="nucleotide sequence ID" value="NZ_ABFCQN020000060.1"/>
</dbReference>
<evidence type="ECO:0000313" key="5">
    <source>
        <dbReference type="Proteomes" id="UP000251485"/>
    </source>
</evidence>
<reference evidence="1" key="3">
    <citation type="submission" date="2023-06" db="EMBL/GenBank/DDBJ databases">
        <authorList>
            <consortium name="Clinical and Environmental Microbiology Branch: Whole genome sequencing antimicrobial resistance pathogens in the healthcare setting"/>
        </authorList>
    </citation>
    <scope>NUCLEOTIDE SEQUENCE</scope>
    <source>
        <strain evidence="1">Microbial</strain>
    </source>
</reference>
<dbReference type="OrthoDB" id="8447155at2"/>
<dbReference type="EMBL" id="JADQCH020000002">
    <property type="protein sequence ID" value="MEY2345010.1"/>
    <property type="molecule type" value="Genomic_DNA"/>
</dbReference>
<gene>
    <name evidence="2" type="ORF">I3679_017470</name>
    <name evidence="3" type="ORF">NCTC10975_02288</name>
    <name evidence="4" type="ORF">NCTC11938_00498</name>
    <name evidence="1" type="ORF">PW210_002736</name>
</gene>
<evidence type="ECO:0000313" key="3">
    <source>
        <dbReference type="EMBL" id="SPY96569.1"/>
    </source>
</evidence>
<organism evidence="3 5">
    <name type="scientific">Proteus mirabilis</name>
    <dbReference type="NCBI Taxonomy" id="584"/>
    <lineage>
        <taxon>Bacteria</taxon>
        <taxon>Pseudomonadati</taxon>
        <taxon>Pseudomonadota</taxon>
        <taxon>Gammaproteobacteria</taxon>
        <taxon>Enterobacterales</taxon>
        <taxon>Morganellaceae</taxon>
        <taxon>Proteus</taxon>
    </lineage>
</organism>
<evidence type="ECO:0000313" key="6">
    <source>
        <dbReference type="Proteomes" id="UP000254191"/>
    </source>
</evidence>
<dbReference type="Gene3D" id="2.30.110.10">
    <property type="entry name" value="Electron Transport, Fmn-binding Protein, Chain A"/>
    <property type="match status" value="1"/>
</dbReference>
<sequence length="146" mass="16805">MSTPDSIKIIKQYIASHHVFTLCTTRALGDIWCANCFYWFDESNMRLVFLSEKHTRHAQMMQENLFVAGSISTQEVSVANLQGVQFTGTVSLLTANDDIRARKQYCLRFPVALAAIHVPLWQLQLQEIKMVNNQLGFGTKLFWQRH</sequence>
<dbReference type="InterPro" id="IPR011194">
    <property type="entry name" value="UPF0306"/>
</dbReference>
<dbReference type="InterPro" id="IPR012349">
    <property type="entry name" value="Split_barrel_FMN-bd"/>
</dbReference>
<proteinExistence type="predicted"/>
<protein>
    <submittedName>
        <fullName evidence="1">Pyridoxamine 5'-phosphate oxidase family protein</fullName>
    </submittedName>
    <submittedName>
        <fullName evidence="3">Uncharacterized protein conserved in bacteria</fullName>
    </submittedName>
    <submittedName>
        <fullName evidence="2">YhbP family protein</fullName>
    </submittedName>
</protein>
<dbReference type="Proteomes" id="UP000251485">
    <property type="component" value="Unassembled WGS sequence"/>
</dbReference>
<dbReference type="PIRSF" id="PIRSF009554">
    <property type="entry name" value="UCP009554"/>
    <property type="match status" value="1"/>
</dbReference>
<evidence type="ECO:0000313" key="1">
    <source>
        <dbReference type="EMBL" id="EKW9776889.1"/>
    </source>
</evidence>
<dbReference type="AlphaFoldDB" id="A0A2X2DLG7"/>
<reference evidence="5 6" key="1">
    <citation type="submission" date="2018-06" db="EMBL/GenBank/DDBJ databases">
        <authorList>
            <consortium name="Pathogen Informatics"/>
            <person name="Doyle S."/>
        </authorList>
    </citation>
    <scope>NUCLEOTIDE SEQUENCE [LARGE SCALE GENOMIC DNA]</scope>
    <source>
        <strain evidence="3 5">NCTC10975</strain>
        <strain evidence="4 6">NCTC11938</strain>
    </source>
</reference>
<evidence type="ECO:0000313" key="2">
    <source>
        <dbReference type="EMBL" id="MEY2345010.1"/>
    </source>
</evidence>
<dbReference type="NCBIfam" id="NF002900">
    <property type="entry name" value="PRK03467.1"/>
    <property type="match status" value="1"/>
</dbReference>
<accession>A0A2X2DLG7</accession>
<dbReference type="EMBL" id="ABKSPD020000010">
    <property type="protein sequence ID" value="EKW9776889.1"/>
    <property type="molecule type" value="Genomic_DNA"/>
</dbReference>
<dbReference type="Proteomes" id="UP001171165">
    <property type="component" value="Unassembled WGS sequence"/>
</dbReference>
<evidence type="ECO:0000313" key="4">
    <source>
        <dbReference type="EMBL" id="SUC18181.1"/>
    </source>
</evidence>
<dbReference type="EMBL" id="UGTS01000003">
    <property type="protein sequence ID" value="SUC18181.1"/>
    <property type="molecule type" value="Genomic_DNA"/>
</dbReference>
<dbReference type="EMBL" id="UAUE01000016">
    <property type="protein sequence ID" value="SPY96569.1"/>
    <property type="molecule type" value="Genomic_DNA"/>
</dbReference>
<dbReference type="SUPFAM" id="SSF50475">
    <property type="entry name" value="FMN-binding split barrel"/>
    <property type="match status" value="1"/>
</dbReference>